<feature type="compositionally biased region" description="Polar residues" evidence="24">
    <location>
        <begin position="454"/>
        <end position="496"/>
    </location>
</feature>
<feature type="compositionally biased region" description="Acidic residues" evidence="24">
    <location>
        <begin position="1726"/>
        <end position="1744"/>
    </location>
</feature>
<keyword evidence="15" id="KW-0007">Acetylation</keyword>
<dbReference type="Gene3D" id="1.25.40.990">
    <property type="match status" value="1"/>
</dbReference>
<keyword evidence="13" id="KW-0391">Immunity</keyword>
<evidence type="ECO:0000256" key="6">
    <source>
        <dbReference type="ARBA" id="ARBA00022448"/>
    </source>
</evidence>
<evidence type="ECO:0000256" key="13">
    <source>
        <dbReference type="ARBA" id="ARBA00022859"/>
    </source>
</evidence>
<keyword evidence="6" id="KW-0813">Transport</keyword>
<feature type="region of interest" description="Disordered" evidence="24">
    <location>
        <begin position="1849"/>
        <end position="1868"/>
    </location>
</feature>
<dbReference type="CDD" id="cd12820">
    <property type="entry name" value="LbR_YadA-like"/>
    <property type="match status" value="1"/>
</dbReference>
<dbReference type="EC" id="2.3.1.48" evidence="5"/>
<dbReference type="InterPro" id="IPR005062">
    <property type="entry name" value="SAC3/GANP/THP3_conserved"/>
</dbReference>
<feature type="domain" description="Germinal-centre associated nuclear protein MCM3AP" evidence="26">
    <location>
        <begin position="2045"/>
        <end position="2631"/>
    </location>
</feature>
<name>A0AA36FRY5_OCTVU</name>
<feature type="region of interest" description="Disordered" evidence="24">
    <location>
        <begin position="1698"/>
        <end position="1805"/>
    </location>
</feature>
<dbReference type="InterPro" id="IPR035979">
    <property type="entry name" value="RBD_domain_sf"/>
</dbReference>
<keyword evidence="12" id="KW-0509">mRNA transport</keyword>
<keyword evidence="17" id="KW-0175">Coiled coil</keyword>
<dbReference type="PANTHER" id="PTHR12436">
    <property type="entry name" value="80 KDA MCM3-ASSOCIATED PROTEIN"/>
    <property type="match status" value="1"/>
</dbReference>
<keyword evidence="10" id="KW-0597">Phosphoprotein</keyword>
<protein>
    <recommendedName>
        <fullName evidence="23">Germinal-center associated nuclear protein</fullName>
        <ecNumber evidence="5">2.3.1.48</ecNumber>
    </recommendedName>
</protein>
<dbReference type="InterPro" id="IPR045107">
    <property type="entry name" value="SAC3/GANP/THP3"/>
</dbReference>
<dbReference type="SUPFAM" id="SSF54928">
    <property type="entry name" value="RNA-binding domain, RBD"/>
    <property type="match status" value="1"/>
</dbReference>
<evidence type="ECO:0000256" key="4">
    <source>
        <dbReference type="ARBA" id="ARBA00004642"/>
    </source>
</evidence>
<evidence type="ECO:0000256" key="19">
    <source>
        <dbReference type="ARBA" id="ARBA00023242"/>
    </source>
</evidence>
<evidence type="ECO:0000256" key="11">
    <source>
        <dbReference type="ARBA" id="ARBA00022679"/>
    </source>
</evidence>
<feature type="region of interest" description="Disordered" evidence="24">
    <location>
        <begin position="844"/>
        <end position="892"/>
    </location>
</feature>
<evidence type="ECO:0000313" key="28">
    <source>
        <dbReference type="Proteomes" id="UP001162480"/>
    </source>
</evidence>
<evidence type="ECO:0000256" key="5">
    <source>
        <dbReference type="ARBA" id="ARBA00013184"/>
    </source>
</evidence>
<feature type="region of interest" description="Disordered" evidence="24">
    <location>
        <begin position="716"/>
        <end position="744"/>
    </location>
</feature>
<dbReference type="GO" id="GO:0005737">
    <property type="term" value="C:cytoplasm"/>
    <property type="evidence" value="ECO:0007669"/>
    <property type="project" value="UniProtKB-SubCell"/>
</dbReference>
<feature type="region of interest" description="Disordered" evidence="24">
    <location>
        <begin position="1514"/>
        <end position="1535"/>
    </location>
</feature>
<keyword evidence="14" id="KW-0653">Protein transport</keyword>
<comment type="subcellular location">
    <subcellularLocation>
        <location evidence="1">Chromosome</location>
    </subcellularLocation>
    <subcellularLocation>
        <location evidence="2">Cytoplasm</location>
    </subcellularLocation>
    <subcellularLocation>
        <location evidence="3">Nucleus</location>
        <location evidence="3">Nuclear pore complex</location>
    </subcellularLocation>
    <subcellularLocation>
        <location evidence="4">Nucleus</location>
        <location evidence="4">Nucleoplasm</location>
    </subcellularLocation>
</comment>
<feature type="region of interest" description="Disordered" evidence="24">
    <location>
        <begin position="191"/>
        <end position="278"/>
    </location>
</feature>
<evidence type="ECO:0000256" key="8">
    <source>
        <dbReference type="ARBA" id="ARBA00022481"/>
    </source>
</evidence>
<evidence type="ECO:0000259" key="26">
    <source>
        <dbReference type="Pfam" id="PF16769"/>
    </source>
</evidence>
<evidence type="ECO:0000313" key="27">
    <source>
        <dbReference type="EMBL" id="CAI9744098.1"/>
    </source>
</evidence>
<feature type="compositionally biased region" description="Basic and acidic residues" evidence="24">
    <location>
        <begin position="610"/>
        <end position="622"/>
    </location>
</feature>
<dbReference type="GO" id="GO:0005643">
    <property type="term" value="C:nuclear pore"/>
    <property type="evidence" value="ECO:0007669"/>
    <property type="project" value="UniProtKB-SubCell"/>
</dbReference>
<gene>
    <name evidence="27" type="ORF">OCTVUL_1B006045</name>
</gene>
<keyword evidence="19" id="KW-0539">Nucleus</keyword>
<evidence type="ECO:0000256" key="12">
    <source>
        <dbReference type="ARBA" id="ARBA00022816"/>
    </source>
</evidence>
<evidence type="ECO:0000256" key="14">
    <source>
        <dbReference type="ARBA" id="ARBA00022927"/>
    </source>
</evidence>
<proteinExistence type="inferred from homology"/>
<sequence length="2825" mass="312203">MFQAPNPRQSPQNQLPSFGQIVNTSLSPPSQQRPFGSGGIAAGFGSPSAFGSSGNSNVASFGSTAAFGSSTNAAGFGSTAAFGSSSSNTAGFGNTPAFGSSGTNTASFGNTAAFGNSSSHTNVAGFGSTAAFGSSSSNAAGFGSTAAFGSNSTNAAGFGSTAAFGSSSTNAAGFGSTTAFGGSSTNAAGFGSTAAFGSSGSGNQKTASFSTNTFPSSSTSSSPDQFQSRPSTFTPPASLPKPTPPQSNTSSFTTSPKSQNVTSSGGHGGTDAISFARVAADHPPTGIFSVKSEKNPFGGVGAFSGNGNNNNSSAISITATTSSSVFGVGQNPFGRSSFPPAFSATKAEPQVLKVKNSNPFLNAPTDNVFSRSQSGSDASDNPPTGTLPMTAFGAFVSNNNSSMTALPSSGFGTGKSKTVLSTATTASSTFTSPVTLSTSPLLPSPSSFPGPLTQQTGPSATFTKNVFGSRGDMSSSSGPVLAKSSTGSFLPLSKNNSIGGGGSSSSSSSSIHSSERNVFKGDAKPMPSAFARKSIAKVFGGVPLSESKRSSTSVSASSDPNTGSVGLFGKSHESHSSFSKTKASSSSTISKYSTEVSAAPSLRKTGLFGKPERTGSRAEEKTLSVSAAANTTARTSLSPSTSKLRNDGPSHRSSSYSYMDEDECDDRVLSVAQRAVSSSRMEMDKMSKVPVASRFYSKTMDSTGRLAGSRKRFSITDDGRHRKVPKSRSEYDLMRSSNRSKMSRSAMRQRQFSEELESHPVLVCKNIPPKFNQVPFLRNHFSKFGAVQRVTRNLAKHGANIHFKDHKSAAHAKMKGLKLAPGIHIQIFWQSNPHKQSLTLDVDLDTIPPDESERQGHMPLPSSRRSISPPPPPPTSGRRDRQQQPSWMSDEVEEELRLMAGTSDISGDFVQTLVRRKEAEAPFVPMTKRATTTSTTGKIVSTSSPLPLSRKSDSPSRRHQSSHDYHQEKQQEHRRKVQKQPSPTLSGVSSQALTPASVLGSTTTTHRKRKLHPQPPSSSSPSMTSQSAFADTKKSIVGPAVPSTVRSYSSVVAGHRTTATTTTTTTATAMATSLFRKSEHSSMIFGGFQGDTDVQKANVTISASRVQLLDQRDRSIRNGLKKKSNLATAKALIGSCPDMCPEKERYDREAKRRLHMFEMIPATKMMAYPQVDHARAVKEYSRSSADQEEPLIHELRPGPVLVRTMNYLLSEIANRGQDGLWAEWFDFLWDRSRGIRKDITQQMMCNRDAVALIEKCVRFHVFASERLCEEDISVFSPKINDENLTKCLQSLKYLYADLDKKKKIRFDTEAEFRSYMVLMNLNQGDILREVQTLRPEVRTSPEIHFALQVYSALNSNNYIKFFKLARTATFLSSCIIHRYFMQVRSKALRILRKALTFGAKPVPYPLSELVRTLCFESTSEAGSFCRHYGFTVEGSEVLLDRSSFIEPEVAPCLVRAVNFIESKCTQPIGEVINGGPLEPVKLPNPINSFDEDGNLKQEALSKEVLQTWKDSVTMEAETSEGPDTSPQLPSETAKPAAPCDMQLAVASEETLWQGSELVTSNAEVSFDPAVASVQQQLQEQHQQKTAKSTAILLIKEIAKDLFLEVIATFAREISQEFYQKSEQLGDVASDVQRSISDDVVNREMRVIAQEVHTESTANGAAMHAAGADFQFEKRQEQLEEDDEEERLRRLLQAKTEELASLSQEDGGELREIEEEEEFDEAKLLKDDEEEEEEEGQQAEVEEEEKQERQEQIAEILSMQKKIDRPFMKQRELEERSQKEVENERKKEEEEEKYKKAMAERMHERERAMRARAIAEHKAKKQQEEEKTVALLKVKQEAEEKEMRERLRAKKAAAEKEAEEEQKRVAAEKEQRRKSLAEEVTEQMLEELVLTEVHSVVSQQMSDIEKELHDRLVKECCQRATEEIMNEVVSELCMTEGHAFYRNDIELRLETLRKAEYCVRLYKMNKILECWKQRQLQRQHERDMTMFPSWPSLAPLDKQLKTLCGKEHEGVVVDTLVMGISRIAHLSMETPVAINRRDDYLPLALTLCHMRRHLIQQKAWYPLDLAATVGPSLLSSSSYDTQICSGQNSGSLYWKLLMSLPELDEQQTDNATMYSLELSDWLKAKLSKGAKPQPDVDNMSILSLYKCHLEGSSIGRQQRDTMLHFCLREVTGSLTPDLIQHIESKRLFCGTSGLLFVLPLLSKDDDKEKYWLDAQIRLSTLLQAKPQQPSLPVAVLVPHDETEPGSPPSLEQLLLKLDLSCLINQELVSSIELFTLPFRCQEESGFDVETVAVETMLSNCLRWLATHLPSQPNLDKKYLKDFLEDFLASQFYGPLLYNRGLRSAEGYLQQPPDVIIDFYNSILRHLIDCVTDSLLTSYSWPVTEFVDATAQRSHDNDLPPIHWNSPEHLLFVRDTLRSLTLPPFTFGDDTSEKWSQAEQDVWSYIRSVTLERSGKSAVDLVSRVRHHIHQVEKQFDEVCRLKYGVSNCTPTYVNMPWVDIILDCVNHCLTTVSCLDPKSTDTVRATELCVLYEKEKLHSYQPPQSWSEAAIVEKNMRESCNLESTFYRSIDIRNKELRETLSASKSLHQDKPSSWDSTHDDHHQLAETVKASIGAERTKSDGFESFLMQSVVGGDLQYEDDTWQEERDGYSEFYPRGVSSAGIDEGKEVEEWKILKRKDTFDCNVELGCGSVEPHASKVKLSLSPISYPGDFSVPEVRDKLSLEDRLLILRDQIDYNKRTDTIMECLLQSFLIDDSLDHDNDELFTEDCGIAVYTHKCIHTGEKPYHCDICTGETTVTSVTSHSFIERNNKLNTNIFIQEKILMTV</sequence>
<accession>A0AA36FRY5</accession>
<evidence type="ECO:0000256" key="16">
    <source>
        <dbReference type="ARBA" id="ARBA00023010"/>
    </source>
</evidence>
<feature type="region of interest" description="Disordered" evidence="24">
    <location>
        <begin position="603"/>
        <end position="660"/>
    </location>
</feature>
<keyword evidence="18" id="KW-0906">Nuclear pore complex</keyword>
<evidence type="ECO:0000256" key="7">
    <source>
        <dbReference type="ARBA" id="ARBA00022454"/>
    </source>
</evidence>
<dbReference type="InterPro" id="IPR031907">
    <property type="entry name" value="MCM3AP_GANP"/>
</dbReference>
<feature type="compositionally biased region" description="Low complexity" evidence="24">
    <location>
        <begin position="734"/>
        <end position="744"/>
    </location>
</feature>
<evidence type="ECO:0000259" key="25">
    <source>
        <dbReference type="Pfam" id="PF03399"/>
    </source>
</evidence>
<dbReference type="GO" id="GO:0015031">
    <property type="term" value="P:protein transport"/>
    <property type="evidence" value="ECO:0007669"/>
    <property type="project" value="UniProtKB-KW"/>
</dbReference>
<evidence type="ECO:0000256" key="21">
    <source>
        <dbReference type="ARBA" id="ARBA00038443"/>
    </source>
</evidence>
<dbReference type="GO" id="GO:0005694">
    <property type="term" value="C:chromosome"/>
    <property type="evidence" value="ECO:0007669"/>
    <property type="project" value="UniProtKB-SubCell"/>
</dbReference>
<reference evidence="27" key="1">
    <citation type="submission" date="2023-08" db="EMBL/GenBank/DDBJ databases">
        <authorList>
            <person name="Alioto T."/>
            <person name="Alioto T."/>
            <person name="Gomez Garrido J."/>
        </authorList>
    </citation>
    <scope>NUCLEOTIDE SEQUENCE</scope>
</reference>
<dbReference type="Proteomes" id="UP001162480">
    <property type="component" value="Chromosome 29"/>
</dbReference>
<dbReference type="Pfam" id="PF03399">
    <property type="entry name" value="SAC3_GANP"/>
    <property type="match status" value="1"/>
</dbReference>
<feature type="compositionally biased region" description="Polar residues" evidence="24">
    <location>
        <begin position="979"/>
        <end position="1004"/>
    </location>
</feature>
<dbReference type="GO" id="GO:0005654">
    <property type="term" value="C:nucleoplasm"/>
    <property type="evidence" value="ECO:0007669"/>
    <property type="project" value="UniProtKB-SubCell"/>
</dbReference>
<dbReference type="EMBL" id="OX597842">
    <property type="protein sequence ID" value="CAI9744098.1"/>
    <property type="molecule type" value="Genomic_DNA"/>
</dbReference>
<dbReference type="PANTHER" id="PTHR12436:SF3">
    <property type="entry name" value="GERMINAL-CENTER ASSOCIATED NUCLEAR PROTEIN"/>
    <property type="match status" value="1"/>
</dbReference>
<feature type="region of interest" description="Disordered" evidence="24">
    <location>
        <begin position="357"/>
        <end position="390"/>
    </location>
</feature>
<organism evidence="27 28">
    <name type="scientific">Octopus vulgaris</name>
    <name type="common">Common octopus</name>
    <dbReference type="NCBI Taxonomy" id="6645"/>
    <lineage>
        <taxon>Eukaryota</taxon>
        <taxon>Metazoa</taxon>
        <taxon>Spiralia</taxon>
        <taxon>Lophotrochozoa</taxon>
        <taxon>Mollusca</taxon>
        <taxon>Cephalopoda</taxon>
        <taxon>Coleoidea</taxon>
        <taxon>Octopodiformes</taxon>
        <taxon>Octopoda</taxon>
        <taxon>Incirrata</taxon>
        <taxon>Octopodidae</taxon>
        <taxon>Octopus</taxon>
    </lineage>
</organism>
<keyword evidence="8" id="KW-0488">Methylation</keyword>
<evidence type="ECO:0000256" key="24">
    <source>
        <dbReference type="SAM" id="MobiDB-lite"/>
    </source>
</evidence>
<evidence type="ECO:0000256" key="17">
    <source>
        <dbReference type="ARBA" id="ARBA00023054"/>
    </source>
</evidence>
<comment type="similarity">
    <text evidence="21">Belongs to the SAC3 family.</text>
</comment>
<feature type="compositionally biased region" description="Polar residues" evidence="24">
    <location>
        <begin position="1"/>
        <end position="34"/>
    </location>
</feature>
<dbReference type="GO" id="GO:0061733">
    <property type="term" value="F:protein-lysine-acetyltransferase activity"/>
    <property type="evidence" value="ECO:0007669"/>
    <property type="project" value="UniProtKB-EC"/>
</dbReference>
<feature type="region of interest" description="Disordered" evidence="24">
    <location>
        <begin position="545"/>
        <end position="585"/>
    </location>
</feature>
<evidence type="ECO:0000256" key="20">
    <source>
        <dbReference type="ARBA" id="ARBA00023315"/>
    </source>
</evidence>
<evidence type="ECO:0000256" key="3">
    <source>
        <dbReference type="ARBA" id="ARBA00004567"/>
    </source>
</evidence>
<keyword evidence="9" id="KW-0963">Cytoplasm</keyword>
<feature type="compositionally biased region" description="Low complexity" evidence="24">
    <location>
        <begin position="576"/>
        <end position="585"/>
    </location>
</feature>
<feature type="region of interest" description="Disordered" evidence="24">
    <location>
        <begin position="1"/>
        <end position="41"/>
    </location>
</feature>
<feature type="compositionally biased region" description="Polar residues" evidence="24">
    <location>
        <begin position="623"/>
        <end position="643"/>
    </location>
</feature>
<dbReference type="Pfam" id="PF16769">
    <property type="entry name" value="MCM3AP_GANP"/>
    <property type="match status" value="1"/>
</dbReference>
<evidence type="ECO:0000256" key="15">
    <source>
        <dbReference type="ARBA" id="ARBA00022990"/>
    </source>
</evidence>
<keyword evidence="16" id="KW-0811">Translocation</keyword>
<feature type="compositionally biased region" description="Basic and acidic residues" evidence="24">
    <location>
        <begin position="513"/>
        <end position="523"/>
    </location>
</feature>
<comment type="function">
    <text evidence="22">As a component of the TREX-2 complex, involved in the export of mRNAs to the cytoplasm through the nuclear pores. Through the acetylation of histones, affects the assembly of nucleosomes at immunoglobulin variable region genes and promotes the recruitment and positioning of transcription complex to favor DNA cytosine deaminase AICDA/AID targeting, hence promoting somatic hypermutations.</text>
</comment>
<keyword evidence="20" id="KW-0012">Acyltransferase</keyword>
<feature type="region of interest" description="Disordered" evidence="24">
    <location>
        <begin position="924"/>
        <end position="1031"/>
    </location>
</feature>
<evidence type="ECO:0000256" key="9">
    <source>
        <dbReference type="ARBA" id="ARBA00022490"/>
    </source>
</evidence>
<feature type="compositionally biased region" description="Basic and acidic residues" evidence="24">
    <location>
        <begin position="1760"/>
        <end position="1805"/>
    </location>
</feature>
<feature type="compositionally biased region" description="Polar residues" evidence="24">
    <location>
        <begin position="246"/>
        <end position="264"/>
    </location>
</feature>
<evidence type="ECO:0000256" key="23">
    <source>
        <dbReference type="ARBA" id="ARBA00069544"/>
    </source>
</evidence>
<evidence type="ECO:0000256" key="2">
    <source>
        <dbReference type="ARBA" id="ARBA00004496"/>
    </source>
</evidence>
<feature type="region of interest" description="Disordered" evidence="24">
    <location>
        <begin position="441"/>
        <end position="525"/>
    </location>
</feature>
<feature type="compositionally biased region" description="Polar residues" evidence="24">
    <location>
        <begin position="1521"/>
        <end position="1530"/>
    </location>
</feature>
<evidence type="ECO:0000256" key="1">
    <source>
        <dbReference type="ARBA" id="ARBA00004286"/>
    </source>
</evidence>
<feature type="compositionally biased region" description="Basic and acidic residues" evidence="24">
    <location>
        <begin position="950"/>
        <end position="971"/>
    </location>
</feature>
<dbReference type="GO" id="GO:0003676">
    <property type="term" value="F:nucleic acid binding"/>
    <property type="evidence" value="ECO:0007669"/>
    <property type="project" value="InterPro"/>
</dbReference>
<dbReference type="GO" id="GO:0006406">
    <property type="term" value="P:mRNA export from nucleus"/>
    <property type="evidence" value="ECO:0007669"/>
    <property type="project" value="TreeGrafter"/>
</dbReference>
<evidence type="ECO:0000256" key="22">
    <source>
        <dbReference type="ARBA" id="ARBA00055631"/>
    </source>
</evidence>
<feature type="compositionally biased region" description="Polar residues" evidence="24">
    <location>
        <begin position="357"/>
        <end position="384"/>
    </location>
</feature>
<dbReference type="GO" id="GO:0002376">
    <property type="term" value="P:immune system process"/>
    <property type="evidence" value="ECO:0007669"/>
    <property type="project" value="UniProtKB-KW"/>
</dbReference>
<keyword evidence="28" id="KW-1185">Reference proteome</keyword>
<evidence type="ECO:0000256" key="10">
    <source>
        <dbReference type="ARBA" id="ARBA00022553"/>
    </source>
</evidence>
<feature type="compositionally biased region" description="Low complexity" evidence="24">
    <location>
        <begin position="191"/>
        <end position="228"/>
    </location>
</feature>
<keyword evidence="11" id="KW-0808">Transferase</keyword>
<evidence type="ECO:0000256" key="18">
    <source>
        <dbReference type="ARBA" id="ARBA00023132"/>
    </source>
</evidence>
<keyword evidence="7" id="KW-0158">Chromosome</keyword>
<feature type="domain" description="SAC3/GANP/THP3 conserved" evidence="25">
    <location>
        <begin position="1139"/>
        <end position="1433"/>
    </location>
</feature>
<feature type="compositionally biased region" description="Low complexity" evidence="24">
    <location>
        <begin position="931"/>
        <end position="944"/>
    </location>
</feature>
<dbReference type="GO" id="GO:0070390">
    <property type="term" value="C:transcription export complex 2"/>
    <property type="evidence" value="ECO:0007669"/>
    <property type="project" value="TreeGrafter"/>
</dbReference>
<dbReference type="FunFam" id="1.25.40.990:FF:000003">
    <property type="entry name" value="germinal-center associated nuclear protein isoform X2"/>
    <property type="match status" value="1"/>
</dbReference>